<accession>A0AA96WGV8</accession>
<dbReference type="InterPro" id="IPR019546">
    <property type="entry name" value="TAT_signal_bac_arc"/>
</dbReference>
<keyword evidence="4" id="KW-0574">Periplasm</keyword>
<sequence>MTHQNSRNSNSSFPFIHQSRRHPTRRRFLQFSAAALSTVALSNCARNTLNQPSTASSPVAQTDSKTLYIYTWADYSSNELYQRFQDKTGIQVIADVYDSNEMMLNKLQAGGGDQYSLIFPSDYMVRQMIDSQLLLPLDQSKLKGFDNIMDRWKSPTYDPNSAHSIAFNWGTTGLLYNTKVVSTEPTDWDFLWQNRDALSGKITLLDDVRETMGAVLKSLGYSYNATEPAQIEAAYQKLLELKPHLASFKTIGWEDQLISGDLAICMAYSNLGSLLPIENPHLKYVIPQSGTSIWTDTMAIPAKAPNVEAAYTWINFVLEPENAAYAATQLKLGSSNKTAFELLPAEVKSNPSLYPSAEVVKAGEGIQPVGDAINLYEKYWTEVKSA</sequence>
<dbReference type="NCBIfam" id="TIGR01409">
    <property type="entry name" value="TAT_signal_seq"/>
    <property type="match status" value="1"/>
</dbReference>
<feature type="binding site" evidence="5">
    <location>
        <begin position="207"/>
        <end position="210"/>
    </location>
    <ligand>
        <name>spermidine</name>
        <dbReference type="ChEBI" id="CHEBI:57834"/>
    </ligand>
</feature>
<evidence type="ECO:0000256" key="2">
    <source>
        <dbReference type="ARBA" id="ARBA00022448"/>
    </source>
</evidence>
<feature type="binding site" evidence="5">
    <location>
        <position position="123"/>
    </location>
    <ligand>
        <name>spermidine</name>
        <dbReference type="ChEBI" id="CHEBI:57834"/>
    </ligand>
</feature>
<evidence type="ECO:0000256" key="6">
    <source>
        <dbReference type="SAM" id="MobiDB-lite"/>
    </source>
</evidence>
<evidence type="ECO:0000256" key="3">
    <source>
        <dbReference type="ARBA" id="ARBA00022729"/>
    </source>
</evidence>
<keyword evidence="2" id="KW-0813">Transport</keyword>
<dbReference type="GO" id="GO:0042597">
    <property type="term" value="C:periplasmic space"/>
    <property type="evidence" value="ECO:0007669"/>
    <property type="project" value="UniProtKB-SubCell"/>
</dbReference>
<dbReference type="AlphaFoldDB" id="A0AA96WGV8"/>
<feature type="compositionally biased region" description="Polar residues" evidence="6">
    <location>
        <begin position="1"/>
        <end position="13"/>
    </location>
</feature>
<organism evidence="7">
    <name type="scientific">Leptolyngbya sp. NK1-12</name>
    <dbReference type="NCBI Taxonomy" id="2547451"/>
    <lineage>
        <taxon>Bacteria</taxon>
        <taxon>Bacillati</taxon>
        <taxon>Cyanobacteriota</taxon>
        <taxon>Cyanophyceae</taxon>
        <taxon>Leptolyngbyales</taxon>
        <taxon>Leptolyngbyaceae</taxon>
        <taxon>Leptolyngbya group</taxon>
        <taxon>Leptolyngbya</taxon>
    </lineage>
</organism>
<evidence type="ECO:0000256" key="4">
    <source>
        <dbReference type="ARBA" id="ARBA00022764"/>
    </source>
</evidence>
<dbReference type="InterPro" id="IPR006059">
    <property type="entry name" value="SBP"/>
</dbReference>
<keyword evidence="3" id="KW-0732">Signal</keyword>
<proteinExistence type="predicted"/>
<evidence type="ECO:0000256" key="5">
    <source>
        <dbReference type="PIRSR" id="PIRSR019574-1"/>
    </source>
</evidence>
<dbReference type="RefSeq" id="WP_316430116.1">
    <property type="nucleotide sequence ID" value="NZ_CP053586.1"/>
</dbReference>
<evidence type="ECO:0000256" key="1">
    <source>
        <dbReference type="ARBA" id="ARBA00004418"/>
    </source>
</evidence>
<protein>
    <submittedName>
        <fullName evidence="7">Spermidine/putrescine ABC transporter substrate-binding protein</fullName>
    </submittedName>
</protein>
<dbReference type="PANTHER" id="PTHR30222">
    <property type="entry name" value="SPERMIDINE/PUTRESCINE-BINDING PERIPLASMIC PROTEIN"/>
    <property type="match status" value="1"/>
</dbReference>
<dbReference type="InterPro" id="IPR001188">
    <property type="entry name" value="Sperm_putr-bd"/>
</dbReference>
<dbReference type="PANTHER" id="PTHR30222:SF17">
    <property type="entry name" value="SPERMIDINE_PUTRESCINE-BINDING PERIPLASMIC PROTEIN"/>
    <property type="match status" value="1"/>
</dbReference>
<dbReference type="EMBL" id="CP053586">
    <property type="protein sequence ID" value="WNZ24350.1"/>
    <property type="molecule type" value="Genomic_DNA"/>
</dbReference>
<name>A0AA96WGV8_9CYAN</name>
<comment type="subcellular location">
    <subcellularLocation>
        <location evidence="1">Periplasm</location>
    </subcellularLocation>
</comment>
<dbReference type="InterPro" id="IPR006311">
    <property type="entry name" value="TAT_signal"/>
</dbReference>
<reference evidence="7" key="1">
    <citation type="submission" date="2020-05" db="EMBL/GenBank/DDBJ databases">
        <authorList>
            <person name="Zhu T."/>
            <person name="Keshari N."/>
            <person name="Lu X."/>
        </authorList>
    </citation>
    <scope>NUCLEOTIDE SEQUENCE</scope>
    <source>
        <strain evidence="7">NK1-12</strain>
    </source>
</reference>
<dbReference type="GO" id="GO:0015846">
    <property type="term" value="P:polyamine transport"/>
    <property type="evidence" value="ECO:0007669"/>
    <property type="project" value="InterPro"/>
</dbReference>
<dbReference type="Gene3D" id="3.40.190.10">
    <property type="entry name" value="Periplasmic binding protein-like II"/>
    <property type="match status" value="2"/>
</dbReference>
<dbReference type="PROSITE" id="PS51318">
    <property type="entry name" value="TAT"/>
    <property type="match status" value="1"/>
</dbReference>
<evidence type="ECO:0000313" key="7">
    <source>
        <dbReference type="EMBL" id="WNZ24350.1"/>
    </source>
</evidence>
<gene>
    <name evidence="7" type="ORF">HJG54_16800</name>
</gene>
<dbReference type="PRINTS" id="PR00909">
    <property type="entry name" value="SPERMDNBNDNG"/>
</dbReference>
<dbReference type="PIRSF" id="PIRSF019574">
    <property type="entry name" value="Periplasmic_polyamine_BP"/>
    <property type="match status" value="1"/>
</dbReference>
<dbReference type="CDD" id="cd13590">
    <property type="entry name" value="PBP2_PotD_PotF_like"/>
    <property type="match status" value="1"/>
</dbReference>
<dbReference type="Pfam" id="PF13416">
    <property type="entry name" value="SBP_bac_8"/>
    <property type="match status" value="1"/>
</dbReference>
<dbReference type="SUPFAM" id="SSF53850">
    <property type="entry name" value="Periplasmic binding protein-like II"/>
    <property type="match status" value="1"/>
</dbReference>
<feature type="region of interest" description="Disordered" evidence="6">
    <location>
        <begin position="1"/>
        <end position="21"/>
    </location>
</feature>
<dbReference type="GO" id="GO:0019808">
    <property type="term" value="F:polyamine binding"/>
    <property type="evidence" value="ECO:0007669"/>
    <property type="project" value="InterPro"/>
</dbReference>